<accession>A0A194WVE7</accession>
<dbReference type="GeneID" id="28828448"/>
<evidence type="ECO:0000256" key="1">
    <source>
        <dbReference type="SAM" id="SignalP"/>
    </source>
</evidence>
<evidence type="ECO:0000313" key="2">
    <source>
        <dbReference type="EMBL" id="KUJ11940.1"/>
    </source>
</evidence>
<dbReference type="Proteomes" id="UP000070700">
    <property type="component" value="Unassembled WGS sequence"/>
</dbReference>
<protein>
    <recommendedName>
        <fullName evidence="4">Secreted protein</fullName>
    </recommendedName>
</protein>
<dbReference type="RefSeq" id="XP_018066295.1">
    <property type="nucleotide sequence ID" value="XM_018218722.1"/>
</dbReference>
<keyword evidence="3" id="KW-1185">Reference proteome</keyword>
<feature type="chain" id="PRO_5008267573" description="Secreted protein" evidence="1">
    <location>
        <begin position="28"/>
        <end position="215"/>
    </location>
</feature>
<sequence>MTFPFLLSVPFPCLLSWPSFAVSAAQARRDQGGDQGKRPSAVVLVHGKKRHAIVLFNIACNTRCRLQCQLTAILSLILSLKYSAFFSSHLVPSLARLADAAQLSLTAWLHCSMHPPSSQGQFWLAVCDPESNQVRTATPSNSLSPTTVLVHLLAKPGPTMKDHHFAFLRVAFDSHLIYFLLTSYRPCDPFCVSHCSPGSQVQSLTSNRKTHPSGG</sequence>
<keyword evidence="1" id="KW-0732">Signal</keyword>
<dbReference type="KEGG" id="psco:LY89DRAFT_722344"/>
<dbReference type="InParanoid" id="A0A194WVE7"/>
<gene>
    <name evidence="2" type="ORF">LY89DRAFT_722344</name>
</gene>
<feature type="signal peptide" evidence="1">
    <location>
        <begin position="1"/>
        <end position="27"/>
    </location>
</feature>
<organism evidence="2 3">
    <name type="scientific">Mollisia scopiformis</name>
    <name type="common">Conifer needle endophyte fungus</name>
    <name type="synonym">Phialocephala scopiformis</name>
    <dbReference type="NCBI Taxonomy" id="149040"/>
    <lineage>
        <taxon>Eukaryota</taxon>
        <taxon>Fungi</taxon>
        <taxon>Dikarya</taxon>
        <taxon>Ascomycota</taxon>
        <taxon>Pezizomycotina</taxon>
        <taxon>Leotiomycetes</taxon>
        <taxon>Helotiales</taxon>
        <taxon>Mollisiaceae</taxon>
        <taxon>Mollisia</taxon>
    </lineage>
</organism>
<name>A0A194WVE7_MOLSC</name>
<evidence type="ECO:0008006" key="4">
    <source>
        <dbReference type="Google" id="ProtNLM"/>
    </source>
</evidence>
<dbReference type="AlphaFoldDB" id="A0A194WVE7"/>
<dbReference type="EMBL" id="KQ947425">
    <property type="protein sequence ID" value="KUJ11940.1"/>
    <property type="molecule type" value="Genomic_DNA"/>
</dbReference>
<proteinExistence type="predicted"/>
<reference evidence="2 3" key="1">
    <citation type="submission" date="2015-10" db="EMBL/GenBank/DDBJ databases">
        <title>Full genome of DAOMC 229536 Phialocephala scopiformis, a fungal endophyte of spruce producing the potent anti-insectan compound rugulosin.</title>
        <authorList>
            <consortium name="DOE Joint Genome Institute"/>
            <person name="Walker A.K."/>
            <person name="Frasz S.L."/>
            <person name="Seifert K.A."/>
            <person name="Miller J.D."/>
            <person name="Mondo S.J."/>
            <person name="Labutti K."/>
            <person name="Lipzen A."/>
            <person name="Dockter R."/>
            <person name="Kennedy M."/>
            <person name="Grigoriev I.V."/>
            <person name="Spatafora J.W."/>
        </authorList>
    </citation>
    <scope>NUCLEOTIDE SEQUENCE [LARGE SCALE GENOMIC DNA]</scope>
    <source>
        <strain evidence="2 3">CBS 120377</strain>
    </source>
</reference>
<evidence type="ECO:0000313" key="3">
    <source>
        <dbReference type="Proteomes" id="UP000070700"/>
    </source>
</evidence>